<dbReference type="EMBL" id="CP147404">
    <property type="protein sequence ID" value="WXB92592.1"/>
    <property type="molecule type" value="Genomic_DNA"/>
</dbReference>
<feature type="domain" description="YtkA-like" evidence="3">
    <location>
        <begin position="35"/>
        <end position="115"/>
    </location>
</feature>
<dbReference type="Proteomes" id="UP001387364">
    <property type="component" value="Chromosome"/>
</dbReference>
<accession>A0ABZ2N4H3</accession>
<dbReference type="SUPFAM" id="SSF49373">
    <property type="entry name" value="Invasin/intimin cell-adhesion fragments"/>
    <property type="match status" value="1"/>
</dbReference>
<gene>
    <name evidence="4" type="ORF">WDJ61_15375</name>
</gene>
<feature type="signal peptide" evidence="2">
    <location>
        <begin position="1"/>
        <end position="18"/>
    </location>
</feature>
<evidence type="ECO:0000259" key="3">
    <source>
        <dbReference type="Pfam" id="PF13115"/>
    </source>
</evidence>
<name>A0ABZ2N4H3_9BACI</name>
<dbReference type="Gene3D" id="2.60.40.10">
    <property type="entry name" value="Immunoglobulins"/>
    <property type="match status" value="1"/>
</dbReference>
<feature type="compositionally biased region" description="Basic and acidic residues" evidence="1">
    <location>
        <begin position="139"/>
        <end position="163"/>
    </location>
</feature>
<protein>
    <submittedName>
        <fullName evidence="4">FixH family protein</fullName>
    </submittedName>
</protein>
<organism evidence="4 5">
    <name type="scientific">Bacillus kandeliae</name>
    <dbReference type="NCBI Taxonomy" id="3129297"/>
    <lineage>
        <taxon>Bacteria</taxon>
        <taxon>Bacillati</taxon>
        <taxon>Bacillota</taxon>
        <taxon>Bacilli</taxon>
        <taxon>Bacillales</taxon>
        <taxon>Bacillaceae</taxon>
        <taxon>Bacillus</taxon>
    </lineage>
</organism>
<evidence type="ECO:0000256" key="2">
    <source>
        <dbReference type="SAM" id="SignalP"/>
    </source>
</evidence>
<dbReference type="InterPro" id="IPR008964">
    <property type="entry name" value="Invasin/intimin_cell_adhesion"/>
</dbReference>
<proteinExistence type="predicted"/>
<evidence type="ECO:0000313" key="5">
    <source>
        <dbReference type="Proteomes" id="UP001387364"/>
    </source>
</evidence>
<reference evidence="4 5" key="1">
    <citation type="submission" date="2024-02" db="EMBL/GenBank/DDBJ databases">
        <title>Seven novel Bacillus-like species.</title>
        <authorList>
            <person name="Liu G."/>
        </authorList>
    </citation>
    <scope>NUCLEOTIDE SEQUENCE [LARGE SCALE GENOMIC DNA]</scope>
    <source>
        <strain evidence="4 5">FJAT-52991</strain>
    </source>
</reference>
<dbReference type="Pfam" id="PF13115">
    <property type="entry name" value="YtkA"/>
    <property type="match status" value="2"/>
</dbReference>
<feature type="chain" id="PRO_5045977889" evidence="2">
    <location>
        <begin position="19"/>
        <end position="264"/>
    </location>
</feature>
<evidence type="ECO:0000313" key="4">
    <source>
        <dbReference type="EMBL" id="WXB92592.1"/>
    </source>
</evidence>
<dbReference type="InterPro" id="IPR013783">
    <property type="entry name" value="Ig-like_fold"/>
</dbReference>
<keyword evidence="2" id="KW-0732">Signal</keyword>
<dbReference type="RefSeq" id="WP_338751245.1">
    <property type="nucleotide sequence ID" value="NZ_CP147404.1"/>
</dbReference>
<feature type="domain" description="YtkA-like" evidence="3">
    <location>
        <begin position="170"/>
        <end position="246"/>
    </location>
</feature>
<evidence type="ECO:0000256" key="1">
    <source>
        <dbReference type="SAM" id="MobiDB-lite"/>
    </source>
</evidence>
<sequence length="264" mass="29756">MKKLLVFLLCSLFLVVTGCSQEEKKVENKSKSEAIAPLEVKIQMPETVKANENVKIEAVVTQGEEQVEDADKVEFEVWKADAKDHEMIEAKHQGDGVYSIEKGFPEEGNYSVIAHVTARDLHNMPKKEFVVGDQAAAPKADEQAKKAEDHHHHGDEQAKKVEDHHHHGNVAIEFHPDNKWKANEEITLTAHIKNEGQPLNKARVRFEIWQNDSAKHTFIDATEGNNGQYNAQTTFEAAGDYNVKVHVEKDELHEHIEVVVPVTP</sequence>
<dbReference type="PROSITE" id="PS51257">
    <property type="entry name" value="PROKAR_LIPOPROTEIN"/>
    <property type="match status" value="1"/>
</dbReference>
<dbReference type="InterPro" id="IPR032693">
    <property type="entry name" value="YtkA-like_dom"/>
</dbReference>
<feature type="region of interest" description="Disordered" evidence="1">
    <location>
        <begin position="134"/>
        <end position="163"/>
    </location>
</feature>
<keyword evidence="5" id="KW-1185">Reference proteome</keyword>